<feature type="compositionally biased region" description="Low complexity" evidence="1">
    <location>
        <begin position="197"/>
        <end position="212"/>
    </location>
</feature>
<feature type="region of interest" description="Disordered" evidence="1">
    <location>
        <begin position="134"/>
        <end position="172"/>
    </location>
</feature>
<dbReference type="OrthoDB" id="7994850at2759"/>
<reference evidence="2" key="1">
    <citation type="submission" date="2020-04" db="EMBL/GenBank/DDBJ databases">
        <authorList>
            <person name="Alioto T."/>
            <person name="Alioto T."/>
            <person name="Gomez Garrido J."/>
        </authorList>
    </citation>
    <scope>NUCLEOTIDE SEQUENCE</scope>
    <source>
        <strain evidence="2">A484AB</strain>
    </source>
</reference>
<evidence type="ECO:0000256" key="1">
    <source>
        <dbReference type="SAM" id="MobiDB-lite"/>
    </source>
</evidence>
<name>A0A6S7H4K2_PARCT</name>
<accession>A0A6S7H4K2</accession>
<dbReference type="EMBL" id="CACRXK020001909">
    <property type="protein sequence ID" value="CAB3991737.1"/>
    <property type="molecule type" value="Genomic_DNA"/>
</dbReference>
<gene>
    <name evidence="2" type="ORF">PACLA_8A043689</name>
</gene>
<dbReference type="InterPro" id="IPR005312">
    <property type="entry name" value="DUF1759"/>
</dbReference>
<dbReference type="Pfam" id="PF03564">
    <property type="entry name" value="DUF1759"/>
    <property type="match status" value="1"/>
</dbReference>
<dbReference type="AlphaFoldDB" id="A0A6S7H4K2"/>
<keyword evidence="3" id="KW-1185">Reference proteome</keyword>
<evidence type="ECO:0000313" key="2">
    <source>
        <dbReference type="EMBL" id="CAB3991737.1"/>
    </source>
</evidence>
<dbReference type="PANTHER" id="PTHR47331">
    <property type="entry name" value="PHD-TYPE DOMAIN-CONTAINING PROTEIN"/>
    <property type="match status" value="1"/>
</dbReference>
<feature type="compositionally biased region" description="Polar residues" evidence="1">
    <location>
        <begin position="8"/>
        <end position="18"/>
    </location>
</feature>
<feature type="region of interest" description="Disordered" evidence="1">
    <location>
        <begin position="191"/>
        <end position="214"/>
    </location>
</feature>
<proteinExistence type="predicted"/>
<protein>
    <submittedName>
        <fullName evidence="2">Uncharacterized protein</fullName>
    </submittedName>
</protein>
<evidence type="ECO:0000313" key="3">
    <source>
        <dbReference type="Proteomes" id="UP001152795"/>
    </source>
</evidence>
<comment type="caution">
    <text evidence="2">The sequence shown here is derived from an EMBL/GenBank/DDBJ whole genome shotgun (WGS) entry which is preliminary data.</text>
</comment>
<sequence length="339" mass="37870">MSGDESEPIQSSVEQSTVDEGMKSLHISLELGRRKRASKRDTTKVRHQLEKSFSVSKATLNKEEIEHRVEDLWSSLEETQNIMDELSVYYLGEKDGENQKALMKESNKLELECQQAIEKVQAVLISGCFESNATVSQDNDNDEVTNGTSSTASNLMNEGQTQPTVTSNTEQQAVQGAIDQGAIGTSMIQQTVEQNQSSSSSPTHTPSYTGGSVLNRHLKPLRVPDYNGNKAKFEEFWSLFESLVDKSNEPVHLKMARLRQSLSGRTLEAIRGLGVSAPEYDEAKEIIQSKFGGQRRKLRGYMDELENMPTMRNNDVNAFEKFADLVRVTVAKLRADNQN</sequence>
<feature type="region of interest" description="Disordered" evidence="1">
    <location>
        <begin position="1"/>
        <end position="21"/>
    </location>
</feature>
<organism evidence="2 3">
    <name type="scientific">Paramuricea clavata</name>
    <name type="common">Red gorgonian</name>
    <name type="synonym">Violescent sea-whip</name>
    <dbReference type="NCBI Taxonomy" id="317549"/>
    <lineage>
        <taxon>Eukaryota</taxon>
        <taxon>Metazoa</taxon>
        <taxon>Cnidaria</taxon>
        <taxon>Anthozoa</taxon>
        <taxon>Octocorallia</taxon>
        <taxon>Malacalcyonacea</taxon>
        <taxon>Plexauridae</taxon>
        <taxon>Paramuricea</taxon>
    </lineage>
</organism>
<dbReference type="Proteomes" id="UP001152795">
    <property type="component" value="Unassembled WGS sequence"/>
</dbReference>